<dbReference type="RefSeq" id="WP_165099416.1">
    <property type="nucleotide sequence ID" value="NZ_JAAKGU010000006.1"/>
</dbReference>
<sequence>MKGLIVCAGKGTRLRPFTLTRPKTLLPVANKPILFYAIEKLAQEGIHDIGIVIHPSQEEMICAAAGSGERFGVSLTYLYQQEPRGIADAVAAAEDYIGQSDFILLLGDNLIKEPLKTLIDRLEDSAACILLTNVENPQQFGVAEINETRIIALEEKPKFPKSNLAVVGSYAFKAGIFDYIRALTASERGELEITDAIQSLINCGERVAYAITSQHCSDVGTPERWLAANHWMMDELYGEKNGIFSGESTLINCTVHAPVVIGFGCILKNCTIGPYVSVMSGAQLEECRIEHSILLRDVTVAGTGGTVITGILGEEASITGTSVRGAVAFKTGGDQG</sequence>
<dbReference type="Gene3D" id="3.90.550.10">
    <property type="entry name" value="Spore Coat Polysaccharide Biosynthesis Protein SpsA, Chain A"/>
    <property type="match status" value="1"/>
</dbReference>
<dbReference type="EC" id="2.7.7.24" evidence="2"/>
<dbReference type="GO" id="GO:0008879">
    <property type="term" value="F:glucose-1-phosphate thymidylyltransferase activity"/>
    <property type="evidence" value="ECO:0007669"/>
    <property type="project" value="UniProtKB-EC"/>
</dbReference>
<comment type="caution">
    <text evidence="2">The sequence shown here is derived from an EMBL/GenBank/DDBJ whole genome shotgun (WGS) entry which is preliminary data.</text>
</comment>
<evidence type="ECO:0000259" key="1">
    <source>
        <dbReference type="Pfam" id="PF00483"/>
    </source>
</evidence>
<dbReference type="PANTHER" id="PTHR42883">
    <property type="entry name" value="GLUCOSE-1-PHOSPHATE THYMIDYLTRANSFERASE"/>
    <property type="match status" value="1"/>
</dbReference>
<feature type="domain" description="Nucleotidyl transferase" evidence="1">
    <location>
        <begin position="2"/>
        <end position="230"/>
    </location>
</feature>
<reference evidence="2 3" key="1">
    <citation type="submission" date="2020-02" db="EMBL/GenBank/DDBJ databases">
        <authorList>
            <person name="Gao J."/>
            <person name="Sun J."/>
        </authorList>
    </citation>
    <scope>NUCLEOTIDE SEQUENCE [LARGE SCALE GENOMIC DNA]</scope>
    <source>
        <strain evidence="2 3">7124</strain>
    </source>
</reference>
<keyword evidence="2" id="KW-0808">Transferase</keyword>
<protein>
    <submittedName>
        <fullName evidence="2">Glucose-1-phosphate thymidylyltransferase</fullName>
        <ecNumber evidence="2">2.7.7.24</ecNumber>
    </submittedName>
</protein>
<dbReference type="SUPFAM" id="SSF53448">
    <property type="entry name" value="Nucleotide-diphospho-sugar transferases"/>
    <property type="match status" value="1"/>
</dbReference>
<keyword evidence="3" id="KW-1185">Reference proteome</keyword>
<evidence type="ECO:0000313" key="2">
    <source>
        <dbReference type="EMBL" id="NGM83664.1"/>
    </source>
</evidence>
<dbReference type="NCBIfam" id="TIGR01208">
    <property type="entry name" value="rmlA_long"/>
    <property type="match status" value="1"/>
</dbReference>
<proteinExistence type="predicted"/>
<dbReference type="PANTHER" id="PTHR42883:SF2">
    <property type="entry name" value="THYMIDYLYLTRANSFERASE"/>
    <property type="match status" value="1"/>
</dbReference>
<organism evidence="2 3">
    <name type="scientific">Paenibacillus apii</name>
    <dbReference type="NCBI Taxonomy" id="1850370"/>
    <lineage>
        <taxon>Bacteria</taxon>
        <taxon>Bacillati</taxon>
        <taxon>Bacillota</taxon>
        <taxon>Bacilli</taxon>
        <taxon>Bacillales</taxon>
        <taxon>Paenibacillaceae</taxon>
        <taxon>Paenibacillus</taxon>
    </lineage>
</organism>
<name>A0A6M1PMD6_9BACL</name>
<keyword evidence="2" id="KW-0548">Nucleotidyltransferase</keyword>
<gene>
    <name evidence="2" type="ORF">G5B47_14680</name>
</gene>
<accession>A0A6M1PMD6</accession>
<dbReference type="Pfam" id="PF00483">
    <property type="entry name" value="NTP_transferase"/>
    <property type="match status" value="1"/>
</dbReference>
<dbReference type="InterPro" id="IPR005835">
    <property type="entry name" value="NTP_transferase_dom"/>
</dbReference>
<dbReference type="CDD" id="cd04189">
    <property type="entry name" value="G1P_TT_long"/>
    <property type="match status" value="1"/>
</dbReference>
<evidence type="ECO:0000313" key="3">
    <source>
        <dbReference type="Proteomes" id="UP000480151"/>
    </source>
</evidence>
<dbReference type="AlphaFoldDB" id="A0A6M1PMD6"/>
<dbReference type="InterPro" id="IPR005908">
    <property type="entry name" value="G1P_thy_trans_l"/>
</dbReference>
<dbReference type="Proteomes" id="UP000480151">
    <property type="component" value="Unassembled WGS sequence"/>
</dbReference>
<dbReference type="EMBL" id="JAAKGU010000006">
    <property type="protein sequence ID" value="NGM83664.1"/>
    <property type="molecule type" value="Genomic_DNA"/>
</dbReference>
<dbReference type="InterPro" id="IPR029044">
    <property type="entry name" value="Nucleotide-diphossugar_trans"/>
</dbReference>